<name>A0ABQ9GNM7_9NEOP</name>
<evidence type="ECO:0000313" key="2">
    <source>
        <dbReference type="Proteomes" id="UP001159363"/>
    </source>
</evidence>
<dbReference type="EMBL" id="JARBHB010000010">
    <property type="protein sequence ID" value="KAJ8873616.1"/>
    <property type="molecule type" value="Genomic_DNA"/>
</dbReference>
<organism evidence="1 2">
    <name type="scientific">Dryococelus australis</name>
    <dbReference type="NCBI Taxonomy" id="614101"/>
    <lineage>
        <taxon>Eukaryota</taxon>
        <taxon>Metazoa</taxon>
        <taxon>Ecdysozoa</taxon>
        <taxon>Arthropoda</taxon>
        <taxon>Hexapoda</taxon>
        <taxon>Insecta</taxon>
        <taxon>Pterygota</taxon>
        <taxon>Neoptera</taxon>
        <taxon>Polyneoptera</taxon>
        <taxon>Phasmatodea</taxon>
        <taxon>Verophasmatodea</taxon>
        <taxon>Anareolatae</taxon>
        <taxon>Phasmatidae</taxon>
        <taxon>Eurycanthinae</taxon>
        <taxon>Dryococelus</taxon>
    </lineage>
</organism>
<keyword evidence="2" id="KW-1185">Reference proteome</keyword>
<protein>
    <submittedName>
        <fullName evidence="1">Uncharacterized protein</fullName>
    </submittedName>
</protein>
<comment type="caution">
    <text evidence="1">The sequence shown here is derived from an EMBL/GenBank/DDBJ whole genome shotgun (WGS) entry which is preliminary data.</text>
</comment>
<gene>
    <name evidence="1" type="ORF">PR048_024434</name>
</gene>
<reference evidence="1 2" key="1">
    <citation type="submission" date="2023-02" db="EMBL/GenBank/DDBJ databases">
        <title>LHISI_Scaffold_Assembly.</title>
        <authorList>
            <person name="Stuart O.P."/>
            <person name="Cleave R."/>
            <person name="Magrath M.J.L."/>
            <person name="Mikheyev A.S."/>
        </authorList>
    </citation>
    <scope>NUCLEOTIDE SEQUENCE [LARGE SCALE GENOMIC DNA]</scope>
    <source>
        <strain evidence="1">Daus_M_001</strain>
        <tissue evidence="1">Leg muscle</tissue>
    </source>
</reference>
<dbReference type="Proteomes" id="UP001159363">
    <property type="component" value="Chromosome 9"/>
</dbReference>
<sequence>MKAMLSAETRRRRVLSARVGCSVTSLRAAPLCWRQRRTLRSAEPLVKSSSHAATARQLARRFAPLSRPKRRQIVGSGEIAKLPVYYLTIAFKGPISSSQENASCKTGDRNTMDVDISGQRDYLSRGGPQSGIVLKNLRVRVVVRPQATGGEGDEPAERVLAARVASWSEVCGLRASTTSPSPPPWANRVRFPAGLLPDFSTWKSCWTMLLVGGFSRGSPVSPALSFRRCSILTPITLIGSQGLTVKSCTNLVTHALTLIIGPEGETCSCSQPEECKKGEQWWEEVGIESTLKKPSNHNSVRHILNMRIDTCWSCGNARCCRGGQPQLHWYLFLLRRTFILRLISARRRRCALQATRKNGRFCSMLMLRHNLPPSEANCAAFMPFVFLRRALRKFMNGFTDGRCLRLRPCPLLLQLRLRLRQRLRLVPQLLLLRADPLFLLFRADPLLLLLRADPLFLLFRADPLFLLFRADPLLLLLRADPLRLLLFLPPCLLRLANLTFFPCICSIMSPLRRLPPAMMPVPLRLSTLSPRLPLRPRLVLLPQRLRLLLRLPKYGNFRVSDNIVFIVRVSERVLRHRNSEVFSADEDETS</sequence>
<accession>A0ABQ9GNM7</accession>
<evidence type="ECO:0000313" key="1">
    <source>
        <dbReference type="EMBL" id="KAJ8873616.1"/>
    </source>
</evidence>
<proteinExistence type="predicted"/>